<dbReference type="AlphaFoldDB" id="A0A4S8KV05"/>
<gene>
    <name evidence="1" type="ORF">K435DRAFT_697155</name>
</gene>
<reference evidence="1 2" key="1">
    <citation type="journal article" date="2019" name="Nat. Ecol. Evol.">
        <title>Megaphylogeny resolves global patterns of mushroom evolution.</title>
        <authorList>
            <person name="Varga T."/>
            <person name="Krizsan K."/>
            <person name="Foldi C."/>
            <person name="Dima B."/>
            <person name="Sanchez-Garcia M."/>
            <person name="Sanchez-Ramirez S."/>
            <person name="Szollosi G.J."/>
            <person name="Szarkandi J.G."/>
            <person name="Papp V."/>
            <person name="Albert L."/>
            <person name="Andreopoulos W."/>
            <person name="Angelini C."/>
            <person name="Antonin V."/>
            <person name="Barry K.W."/>
            <person name="Bougher N.L."/>
            <person name="Buchanan P."/>
            <person name="Buyck B."/>
            <person name="Bense V."/>
            <person name="Catcheside P."/>
            <person name="Chovatia M."/>
            <person name="Cooper J."/>
            <person name="Damon W."/>
            <person name="Desjardin D."/>
            <person name="Finy P."/>
            <person name="Geml J."/>
            <person name="Haridas S."/>
            <person name="Hughes K."/>
            <person name="Justo A."/>
            <person name="Karasinski D."/>
            <person name="Kautmanova I."/>
            <person name="Kiss B."/>
            <person name="Kocsube S."/>
            <person name="Kotiranta H."/>
            <person name="LaButti K.M."/>
            <person name="Lechner B.E."/>
            <person name="Liimatainen K."/>
            <person name="Lipzen A."/>
            <person name="Lukacs Z."/>
            <person name="Mihaltcheva S."/>
            <person name="Morgado L.N."/>
            <person name="Niskanen T."/>
            <person name="Noordeloos M.E."/>
            <person name="Ohm R.A."/>
            <person name="Ortiz-Santana B."/>
            <person name="Ovrebo C."/>
            <person name="Racz N."/>
            <person name="Riley R."/>
            <person name="Savchenko A."/>
            <person name="Shiryaev A."/>
            <person name="Soop K."/>
            <person name="Spirin V."/>
            <person name="Szebenyi C."/>
            <person name="Tomsovsky M."/>
            <person name="Tulloss R.E."/>
            <person name="Uehling J."/>
            <person name="Grigoriev I.V."/>
            <person name="Vagvolgyi C."/>
            <person name="Papp T."/>
            <person name="Martin F.M."/>
            <person name="Miettinen O."/>
            <person name="Hibbett D.S."/>
            <person name="Nagy L.G."/>
        </authorList>
    </citation>
    <scope>NUCLEOTIDE SEQUENCE [LARGE SCALE GENOMIC DNA]</scope>
    <source>
        <strain evidence="1 2">CBS 962.96</strain>
    </source>
</reference>
<name>A0A4S8KV05_DENBC</name>
<protein>
    <submittedName>
        <fullName evidence="1">Uncharacterized protein</fullName>
    </submittedName>
</protein>
<accession>A0A4S8KV05</accession>
<evidence type="ECO:0000313" key="1">
    <source>
        <dbReference type="EMBL" id="THU79744.1"/>
    </source>
</evidence>
<sequence>MKLAQIQEWGKLQCIDTDAGDTMQSSTLCTSNEDSRDASYVWYTLLVDQNERHKRLEDVPVKQILFGQLEHLYLIRFNTSCRPLGFNSPTTIILASIRTCDVSATETIPGLDIHFYSRLQGIRVTDVQNIQGLVGQVPCSTGNYPWAIIDQNGMLPGPVYIDEDDVFAE</sequence>
<dbReference type="OrthoDB" id="6613063at2759"/>
<dbReference type="EMBL" id="ML179981">
    <property type="protein sequence ID" value="THU79744.1"/>
    <property type="molecule type" value="Genomic_DNA"/>
</dbReference>
<keyword evidence="2" id="KW-1185">Reference proteome</keyword>
<organism evidence="1 2">
    <name type="scientific">Dendrothele bispora (strain CBS 962.96)</name>
    <dbReference type="NCBI Taxonomy" id="1314807"/>
    <lineage>
        <taxon>Eukaryota</taxon>
        <taxon>Fungi</taxon>
        <taxon>Dikarya</taxon>
        <taxon>Basidiomycota</taxon>
        <taxon>Agaricomycotina</taxon>
        <taxon>Agaricomycetes</taxon>
        <taxon>Agaricomycetidae</taxon>
        <taxon>Agaricales</taxon>
        <taxon>Agaricales incertae sedis</taxon>
        <taxon>Dendrothele</taxon>
    </lineage>
</organism>
<proteinExistence type="predicted"/>
<evidence type="ECO:0000313" key="2">
    <source>
        <dbReference type="Proteomes" id="UP000297245"/>
    </source>
</evidence>
<dbReference type="Proteomes" id="UP000297245">
    <property type="component" value="Unassembled WGS sequence"/>
</dbReference>